<protein>
    <recommendedName>
        <fullName evidence="1">DUF3669 domain-containing protein</fullName>
    </recommendedName>
</protein>
<dbReference type="EMBL" id="ML992501">
    <property type="protein sequence ID" value="KAF2228208.1"/>
    <property type="molecule type" value="Genomic_DNA"/>
</dbReference>
<dbReference type="PANTHER" id="PTHR40780">
    <property type="entry name" value="DUF3669 DOMAIN-CONTAINING PROTEIN"/>
    <property type="match status" value="1"/>
</dbReference>
<gene>
    <name evidence="2" type="ORF">BDZ85DRAFT_176515</name>
</gene>
<sequence>LLSERIHPLPTPLREALISTFCPSPLQPLISSSPRDRDCLLRIYLGKRDFSSTSTSFTLRNFGLRLERIEKLGLQDEAVKWAGGMGEALAACHFAAEHEAGDVEFVLGSGISPSGPTSSGNSGGTESQGEMALWLLDFNCSLPLPLTVGGMQEAARVHWLNDPYYPRPGPWRENQLEKKLWDAFEESYLVTGGRIL</sequence>
<evidence type="ECO:0000313" key="2">
    <source>
        <dbReference type="EMBL" id="KAF2228208.1"/>
    </source>
</evidence>
<feature type="non-terminal residue" evidence="2">
    <location>
        <position position="1"/>
    </location>
</feature>
<evidence type="ECO:0000259" key="1">
    <source>
        <dbReference type="Pfam" id="PF12417"/>
    </source>
</evidence>
<evidence type="ECO:0000313" key="3">
    <source>
        <dbReference type="Proteomes" id="UP000799538"/>
    </source>
</evidence>
<keyword evidence="3" id="KW-1185">Reference proteome</keyword>
<dbReference type="Proteomes" id="UP000799538">
    <property type="component" value="Unassembled WGS sequence"/>
</dbReference>
<feature type="domain" description="DUF3669" evidence="1">
    <location>
        <begin position="133"/>
        <end position="196"/>
    </location>
</feature>
<proteinExistence type="predicted"/>
<dbReference type="Pfam" id="PF12417">
    <property type="entry name" value="DUF3669"/>
    <property type="match status" value="1"/>
</dbReference>
<dbReference type="OrthoDB" id="2993351at2759"/>
<name>A0A6A6GRI9_9PEZI</name>
<accession>A0A6A6GRI9</accession>
<feature type="non-terminal residue" evidence="2">
    <location>
        <position position="196"/>
    </location>
</feature>
<dbReference type="InterPro" id="IPR022137">
    <property type="entry name" value="Znf_prot_DUF3669"/>
</dbReference>
<organism evidence="2 3">
    <name type="scientific">Elsinoe ampelina</name>
    <dbReference type="NCBI Taxonomy" id="302913"/>
    <lineage>
        <taxon>Eukaryota</taxon>
        <taxon>Fungi</taxon>
        <taxon>Dikarya</taxon>
        <taxon>Ascomycota</taxon>
        <taxon>Pezizomycotina</taxon>
        <taxon>Dothideomycetes</taxon>
        <taxon>Dothideomycetidae</taxon>
        <taxon>Myriangiales</taxon>
        <taxon>Elsinoaceae</taxon>
        <taxon>Elsinoe</taxon>
    </lineage>
</organism>
<dbReference type="AlphaFoldDB" id="A0A6A6GRI9"/>
<reference evidence="3" key="1">
    <citation type="journal article" date="2020" name="Stud. Mycol.">
        <title>101 Dothideomycetes genomes: A test case for predicting lifestyles and emergence of pathogens.</title>
        <authorList>
            <person name="Haridas S."/>
            <person name="Albert R."/>
            <person name="Binder M."/>
            <person name="Bloem J."/>
            <person name="LaButti K."/>
            <person name="Salamov A."/>
            <person name="Andreopoulos B."/>
            <person name="Baker S."/>
            <person name="Barry K."/>
            <person name="Bills G."/>
            <person name="Bluhm B."/>
            <person name="Cannon C."/>
            <person name="Castanera R."/>
            <person name="Culley D."/>
            <person name="Daum C."/>
            <person name="Ezra D."/>
            <person name="Gonzalez J."/>
            <person name="Henrissat B."/>
            <person name="Kuo A."/>
            <person name="Liang C."/>
            <person name="Lipzen A."/>
            <person name="Lutzoni F."/>
            <person name="Magnuson J."/>
            <person name="Mondo S."/>
            <person name="Nolan M."/>
            <person name="Ohm R."/>
            <person name="Pangilinan J."/>
            <person name="Park H.-J."/>
            <person name="Ramirez L."/>
            <person name="Alfaro M."/>
            <person name="Sun H."/>
            <person name="Tritt A."/>
            <person name="Yoshinaga Y."/>
            <person name="Zwiers L.-H."/>
            <person name="Turgeon B."/>
            <person name="Goodwin S."/>
            <person name="Spatafora J."/>
            <person name="Crous P."/>
            <person name="Grigoriev I."/>
        </authorList>
    </citation>
    <scope>NUCLEOTIDE SEQUENCE [LARGE SCALE GENOMIC DNA]</scope>
    <source>
        <strain evidence="3">CECT 20119</strain>
    </source>
</reference>
<dbReference type="PANTHER" id="PTHR40780:SF2">
    <property type="entry name" value="DUF3669 DOMAIN-CONTAINING PROTEIN"/>
    <property type="match status" value="1"/>
</dbReference>